<dbReference type="KEGG" id="tsu:Tresu_1453"/>
<evidence type="ECO:0000313" key="2">
    <source>
        <dbReference type="EMBL" id="AEB14356.1"/>
    </source>
</evidence>
<sequence>MQFFWGGALISCSNGSSSSDEDDDESSYGTKIYSESVTFSETPTQIVSAETLADLSIKSLTIKVINVNYSGSDDWWFTACSDSSWSNEAKLEWQSGEGTNSLYLATITDAAAIAAYKANGIYIAGTDSATAAVSVFYVEGEAEESNASSGSDSQTENTTTSNETSSSENETTGTSSNENEDNGSSSEEALIESFSSNTRSANFTISSSYQLLMKYETVNSASKVTITISDVQTGTSNGDWWFASGTDSSKWKADIAWKEGNYYELEISDISEYSKGIYLGGLEGLSGTVTVSYE</sequence>
<gene>
    <name evidence="2" type="ordered locus">Tresu_1453</name>
</gene>
<dbReference type="RefSeq" id="WP_013701638.1">
    <property type="nucleotide sequence ID" value="NC_015385.1"/>
</dbReference>
<dbReference type="AlphaFoldDB" id="F2NS55"/>
<feature type="region of interest" description="Disordered" evidence="1">
    <location>
        <begin position="144"/>
        <end position="191"/>
    </location>
</feature>
<accession>F2NS55</accession>
<keyword evidence="3" id="KW-1185">Reference proteome</keyword>
<dbReference type="EMBL" id="CP002631">
    <property type="protein sequence ID" value="AEB14356.1"/>
    <property type="molecule type" value="Genomic_DNA"/>
</dbReference>
<organism evidence="2 3">
    <name type="scientific">Treponema succinifaciens (strain ATCC 33096 / DSM 2489 / 6091)</name>
    <dbReference type="NCBI Taxonomy" id="869209"/>
    <lineage>
        <taxon>Bacteria</taxon>
        <taxon>Pseudomonadati</taxon>
        <taxon>Spirochaetota</taxon>
        <taxon>Spirochaetia</taxon>
        <taxon>Spirochaetales</taxon>
        <taxon>Treponemataceae</taxon>
        <taxon>Treponema</taxon>
    </lineage>
</organism>
<feature type="compositionally biased region" description="Low complexity" evidence="1">
    <location>
        <begin position="145"/>
        <end position="188"/>
    </location>
</feature>
<evidence type="ECO:0000313" key="3">
    <source>
        <dbReference type="Proteomes" id="UP000006852"/>
    </source>
</evidence>
<evidence type="ECO:0000256" key="1">
    <source>
        <dbReference type="SAM" id="MobiDB-lite"/>
    </source>
</evidence>
<dbReference type="HOGENOM" id="CLU_946431_0_0_12"/>
<proteinExistence type="predicted"/>
<dbReference type="STRING" id="869209.Tresu_1453"/>
<protein>
    <submittedName>
        <fullName evidence="2">Uncharacterized protein</fullName>
    </submittedName>
</protein>
<dbReference type="GeneID" id="302998613"/>
<name>F2NS55_TRES6</name>
<dbReference type="Proteomes" id="UP000006852">
    <property type="component" value="Chromosome"/>
</dbReference>
<reference evidence="3" key="2">
    <citation type="submission" date="2011-04" db="EMBL/GenBank/DDBJ databases">
        <title>The complete genome of chromosome of Treponema succinifaciens DSM 2489.</title>
        <authorList>
            <person name="Lucas S."/>
            <person name="Copeland A."/>
            <person name="Lapidus A."/>
            <person name="Bruce D."/>
            <person name="Goodwin L."/>
            <person name="Pitluck S."/>
            <person name="Peters L."/>
            <person name="Kyrpides N."/>
            <person name="Mavromatis K."/>
            <person name="Ivanova N."/>
            <person name="Ovchinnikova G."/>
            <person name="Teshima H."/>
            <person name="Detter J.C."/>
            <person name="Tapia R."/>
            <person name="Han C."/>
            <person name="Land M."/>
            <person name="Hauser L."/>
            <person name="Markowitz V."/>
            <person name="Cheng J.-F."/>
            <person name="Hugenholtz P."/>
            <person name="Woyke T."/>
            <person name="Wu D."/>
            <person name="Gronow S."/>
            <person name="Wellnitz S."/>
            <person name="Brambilla E."/>
            <person name="Klenk H.-P."/>
            <person name="Eisen J.A."/>
        </authorList>
    </citation>
    <scope>NUCLEOTIDE SEQUENCE [LARGE SCALE GENOMIC DNA]</scope>
    <source>
        <strain evidence="3">ATCC 33096 / DSM 2489 / 6091</strain>
    </source>
</reference>
<reference evidence="2 3" key="1">
    <citation type="journal article" date="2011" name="Stand. Genomic Sci.">
        <title>Complete genome sequence of Treponema succinifaciens type strain (6091).</title>
        <authorList>
            <person name="Han C."/>
            <person name="Gronow S."/>
            <person name="Teshima H."/>
            <person name="Lapidus A."/>
            <person name="Nolan M."/>
            <person name="Lucas S."/>
            <person name="Hammon N."/>
            <person name="Deshpande S."/>
            <person name="Cheng J.F."/>
            <person name="Zeytun A."/>
            <person name="Tapia R."/>
            <person name="Goodwin L."/>
            <person name="Pitluck S."/>
            <person name="Liolios K."/>
            <person name="Pagani I."/>
            <person name="Ivanova N."/>
            <person name="Mavromatis K."/>
            <person name="Mikhailova N."/>
            <person name="Huntemann M."/>
            <person name="Pati A."/>
            <person name="Chen A."/>
            <person name="Palaniappan K."/>
            <person name="Land M."/>
            <person name="Hauser L."/>
            <person name="Brambilla E.M."/>
            <person name="Rohde M."/>
            <person name="Goker M."/>
            <person name="Woyke T."/>
            <person name="Bristow J."/>
            <person name="Eisen J.A."/>
            <person name="Markowitz V."/>
            <person name="Hugenholtz P."/>
            <person name="Kyrpides N.C."/>
            <person name="Klenk H.P."/>
            <person name="Detter J.C."/>
        </authorList>
    </citation>
    <scope>NUCLEOTIDE SEQUENCE [LARGE SCALE GENOMIC DNA]</scope>
    <source>
        <strain evidence="3">ATCC 33096 / DSM 2489 / 6091</strain>
    </source>
</reference>